<keyword evidence="3" id="KW-1185">Reference proteome</keyword>
<protein>
    <recommendedName>
        <fullName evidence="1">DUF2087 domain-containing protein</fullName>
    </recommendedName>
</protein>
<dbReference type="Proteomes" id="UP000052167">
    <property type="component" value="Unassembled WGS sequence"/>
</dbReference>
<evidence type="ECO:0000259" key="1">
    <source>
        <dbReference type="Pfam" id="PF09860"/>
    </source>
</evidence>
<reference evidence="2 3" key="1">
    <citation type="submission" date="2014-06" db="EMBL/GenBank/DDBJ databases">
        <title>Rhizobium pelagicum/R2-400B4.</title>
        <authorList>
            <person name="Kimes N.E."/>
            <person name="Lopez-Perez M."/>
        </authorList>
    </citation>
    <scope>NUCLEOTIDE SEQUENCE [LARGE SCALE GENOMIC DNA]</scope>
    <source>
        <strain evidence="2 3">R2-400B4</strain>
    </source>
</reference>
<feature type="domain" description="DUF2087" evidence="1">
    <location>
        <begin position="92"/>
        <end position="162"/>
    </location>
</feature>
<organism evidence="2 3">
    <name type="scientific">Pseudorhizobium pelagicum</name>
    <dbReference type="NCBI Taxonomy" id="1509405"/>
    <lineage>
        <taxon>Bacteria</taxon>
        <taxon>Pseudomonadati</taxon>
        <taxon>Pseudomonadota</taxon>
        <taxon>Alphaproteobacteria</taxon>
        <taxon>Hyphomicrobiales</taxon>
        <taxon>Rhizobiaceae</taxon>
        <taxon>Rhizobium/Agrobacterium group</taxon>
        <taxon>Pseudorhizobium</taxon>
    </lineage>
</organism>
<sequence>MTRTIFPMEVADLSAFAKSLRDQIARLDHAPSHVEMLNLLSRAGGYRNYQHFRSCAGITDPLPDVAMTADAPPPADETRVARTLRVFDADGRIIRWPSKRSQQELCLWLLWSRIPPKRSFSEREIGDLLNDLHLFGDAALLRRDLVDLGLMRRNRDGSDYRRLEKAPPPELKLLLQKLPGPTKKAA</sequence>
<name>A0A922NYV1_9HYPH</name>
<dbReference type="EMBL" id="JOKJ01000022">
    <property type="protein sequence ID" value="KEQ04972.1"/>
    <property type="molecule type" value="Genomic_DNA"/>
</dbReference>
<gene>
    <name evidence="2" type="ORF">GV68_12000</name>
</gene>
<dbReference type="Pfam" id="PF09860">
    <property type="entry name" value="DUF2087"/>
    <property type="match status" value="1"/>
</dbReference>
<evidence type="ECO:0000313" key="2">
    <source>
        <dbReference type="EMBL" id="KEQ04972.1"/>
    </source>
</evidence>
<dbReference type="AlphaFoldDB" id="A0A922NYV1"/>
<proteinExistence type="predicted"/>
<evidence type="ECO:0000313" key="3">
    <source>
        <dbReference type="Proteomes" id="UP000052167"/>
    </source>
</evidence>
<dbReference type="RefSeq" id="WP_037168163.1">
    <property type="nucleotide sequence ID" value="NZ_CAJXID010000007.1"/>
</dbReference>
<dbReference type="OrthoDB" id="6867569at2"/>
<comment type="caution">
    <text evidence="2">The sequence shown here is derived from an EMBL/GenBank/DDBJ whole genome shotgun (WGS) entry which is preliminary data.</text>
</comment>
<dbReference type="InterPro" id="IPR018656">
    <property type="entry name" value="DUF2087"/>
</dbReference>
<accession>A0A922NYV1</accession>